<reference evidence="2" key="2">
    <citation type="submission" date="2020-09" db="EMBL/GenBank/DDBJ databases">
        <authorList>
            <person name="Sun Q."/>
            <person name="Ohkuma M."/>
        </authorList>
    </citation>
    <scope>NUCLEOTIDE SEQUENCE</scope>
    <source>
        <strain evidence="2">JCM 4714</strain>
    </source>
</reference>
<gene>
    <name evidence="2" type="ORF">GCM10010339_29940</name>
</gene>
<dbReference type="EMBL" id="BMVG01000005">
    <property type="protein sequence ID" value="GHE03254.1"/>
    <property type="molecule type" value="Genomic_DNA"/>
</dbReference>
<proteinExistence type="predicted"/>
<comment type="caution">
    <text evidence="2">The sequence shown here is derived from an EMBL/GenBank/DDBJ whole genome shotgun (WGS) entry which is preliminary data.</text>
</comment>
<dbReference type="RefSeq" id="WP_229881450.1">
    <property type="nucleotide sequence ID" value="NZ_BMVG01000005.1"/>
</dbReference>
<accession>A0A918YHP1</accession>
<evidence type="ECO:0000313" key="2">
    <source>
        <dbReference type="EMBL" id="GHE03254.1"/>
    </source>
</evidence>
<sequence length="100" mass="10564">MTTTASDRLHGIEVSRAEQIPLVTGCGRRIEVRHLRLGPPDRPVRRIALNVGEDQGGEPGVWAALTPAEARGLARLLLQQAGQAGATEQSADAGPRDAAH</sequence>
<evidence type="ECO:0000313" key="3">
    <source>
        <dbReference type="Proteomes" id="UP000655443"/>
    </source>
</evidence>
<protein>
    <submittedName>
        <fullName evidence="2">Uncharacterized protein</fullName>
    </submittedName>
</protein>
<name>A0A918YHP1_9ACTN</name>
<keyword evidence="3" id="KW-1185">Reference proteome</keyword>
<dbReference type="Proteomes" id="UP000655443">
    <property type="component" value="Unassembled WGS sequence"/>
</dbReference>
<dbReference type="AlphaFoldDB" id="A0A918YHP1"/>
<evidence type="ECO:0000256" key="1">
    <source>
        <dbReference type="SAM" id="MobiDB-lite"/>
    </source>
</evidence>
<reference evidence="2" key="1">
    <citation type="journal article" date="2014" name="Int. J. Syst. Evol. Microbiol.">
        <title>Complete genome sequence of Corynebacterium casei LMG S-19264T (=DSM 44701T), isolated from a smear-ripened cheese.</title>
        <authorList>
            <consortium name="US DOE Joint Genome Institute (JGI-PGF)"/>
            <person name="Walter F."/>
            <person name="Albersmeier A."/>
            <person name="Kalinowski J."/>
            <person name="Ruckert C."/>
        </authorList>
    </citation>
    <scope>NUCLEOTIDE SEQUENCE</scope>
    <source>
        <strain evidence="2">JCM 4714</strain>
    </source>
</reference>
<organism evidence="2 3">
    <name type="scientific">Streptomyces alanosinicus</name>
    <dbReference type="NCBI Taxonomy" id="68171"/>
    <lineage>
        <taxon>Bacteria</taxon>
        <taxon>Bacillati</taxon>
        <taxon>Actinomycetota</taxon>
        <taxon>Actinomycetes</taxon>
        <taxon>Kitasatosporales</taxon>
        <taxon>Streptomycetaceae</taxon>
        <taxon>Streptomyces</taxon>
    </lineage>
</organism>
<feature type="region of interest" description="Disordered" evidence="1">
    <location>
        <begin position="81"/>
        <end position="100"/>
    </location>
</feature>